<feature type="repeat" description="TPR" evidence="12">
    <location>
        <begin position="339"/>
        <end position="372"/>
    </location>
</feature>
<feature type="repeat" description="TPR" evidence="12">
    <location>
        <begin position="373"/>
        <end position="406"/>
    </location>
</feature>
<evidence type="ECO:0000256" key="1">
    <source>
        <dbReference type="ARBA" id="ARBA00001954"/>
    </source>
</evidence>
<dbReference type="GO" id="GO:0044666">
    <property type="term" value="C:MLL3/4 complex"/>
    <property type="evidence" value="ECO:0007669"/>
    <property type="project" value="TreeGrafter"/>
</dbReference>
<comment type="caution">
    <text evidence="15">The sequence shown here is derived from an EMBL/GenBank/DDBJ whole genome shotgun (WGS) entry which is preliminary data.</text>
</comment>
<dbReference type="InterPro" id="IPR011990">
    <property type="entry name" value="TPR-like_helical_dom_sf"/>
</dbReference>
<evidence type="ECO:0000256" key="3">
    <source>
        <dbReference type="ARBA" id="ARBA00022553"/>
    </source>
</evidence>
<feature type="repeat" description="TPR" evidence="12">
    <location>
        <begin position="100"/>
        <end position="133"/>
    </location>
</feature>
<keyword evidence="9" id="KW-0408">Iron</keyword>
<gene>
    <name evidence="15" type="ORF">PFISCL1PPCAC_23995</name>
</gene>
<evidence type="ECO:0000256" key="11">
    <source>
        <dbReference type="ARBA" id="ARBA00034483"/>
    </source>
</evidence>
<dbReference type="Proteomes" id="UP001432322">
    <property type="component" value="Unassembled WGS sequence"/>
</dbReference>
<dbReference type="SMART" id="SM00558">
    <property type="entry name" value="JmjC"/>
    <property type="match status" value="1"/>
</dbReference>
<evidence type="ECO:0000256" key="8">
    <source>
        <dbReference type="ARBA" id="ARBA00023002"/>
    </source>
</evidence>
<dbReference type="SMART" id="SM00028">
    <property type="entry name" value="TPR"/>
    <property type="match status" value="7"/>
</dbReference>
<organism evidence="15 16">
    <name type="scientific">Pristionchus fissidentatus</name>
    <dbReference type="NCBI Taxonomy" id="1538716"/>
    <lineage>
        <taxon>Eukaryota</taxon>
        <taxon>Metazoa</taxon>
        <taxon>Ecdysozoa</taxon>
        <taxon>Nematoda</taxon>
        <taxon>Chromadorea</taxon>
        <taxon>Rhabditida</taxon>
        <taxon>Rhabditina</taxon>
        <taxon>Diplogasteromorpha</taxon>
        <taxon>Diplogasteroidea</taxon>
        <taxon>Neodiplogasteridae</taxon>
        <taxon>Pristionchus</taxon>
    </lineage>
</organism>
<proteinExistence type="inferred from homology"/>
<dbReference type="PANTHER" id="PTHR14017:SF1">
    <property type="entry name" value="LD02225P"/>
    <property type="match status" value="1"/>
</dbReference>
<reference evidence="15" key="1">
    <citation type="submission" date="2023-10" db="EMBL/GenBank/DDBJ databases">
        <title>Genome assembly of Pristionchus species.</title>
        <authorList>
            <person name="Yoshida K."/>
            <person name="Sommer R.J."/>
        </authorList>
    </citation>
    <scope>NUCLEOTIDE SEQUENCE</scope>
    <source>
        <strain evidence="15">RS5133</strain>
    </source>
</reference>
<dbReference type="Pfam" id="PF21326">
    <property type="entry name" value="KDM6_GATAL"/>
    <property type="match status" value="1"/>
</dbReference>
<dbReference type="InterPro" id="IPR048560">
    <property type="entry name" value="KDM6A_B-like_GATAL"/>
</dbReference>
<keyword evidence="6" id="KW-0156">Chromatin regulator</keyword>
<feature type="region of interest" description="Disordered" evidence="13">
    <location>
        <begin position="582"/>
        <end position="609"/>
    </location>
</feature>
<evidence type="ECO:0000256" key="9">
    <source>
        <dbReference type="ARBA" id="ARBA00023004"/>
    </source>
</evidence>
<dbReference type="Gene3D" id="2.10.110.20">
    <property type="match status" value="1"/>
</dbReference>
<dbReference type="Pfam" id="PF02373">
    <property type="entry name" value="JmjC"/>
    <property type="match status" value="1"/>
</dbReference>
<dbReference type="GO" id="GO:0000978">
    <property type="term" value="F:RNA polymerase II cis-regulatory region sequence-specific DNA binding"/>
    <property type="evidence" value="ECO:0007669"/>
    <property type="project" value="TreeGrafter"/>
</dbReference>
<dbReference type="PANTHER" id="PTHR14017">
    <property type="entry name" value="LYSINE-SPECIFIC DEMETHYLASE"/>
    <property type="match status" value="1"/>
</dbReference>
<keyword evidence="10" id="KW-0539">Nucleus</keyword>
<name>A0AAV5WR31_9BILA</name>
<keyword evidence="5" id="KW-0862">Zinc</keyword>
<dbReference type="InterPro" id="IPR003347">
    <property type="entry name" value="JmjC_dom"/>
</dbReference>
<evidence type="ECO:0000256" key="13">
    <source>
        <dbReference type="SAM" id="MobiDB-lite"/>
    </source>
</evidence>
<dbReference type="PROSITE" id="PS50005">
    <property type="entry name" value="TPR"/>
    <property type="match status" value="4"/>
</dbReference>
<dbReference type="GO" id="GO:0046872">
    <property type="term" value="F:metal ion binding"/>
    <property type="evidence" value="ECO:0007669"/>
    <property type="project" value="UniProtKB-KW"/>
</dbReference>
<comment type="cofactor">
    <cofactor evidence="1">
        <name>Fe(2+)</name>
        <dbReference type="ChEBI" id="CHEBI:29033"/>
    </cofactor>
</comment>
<dbReference type="InterPro" id="IPR019734">
    <property type="entry name" value="TPR_rpt"/>
</dbReference>
<keyword evidence="4" id="KW-0479">Metal-binding</keyword>
<dbReference type="PROSITE" id="PS51184">
    <property type="entry name" value="JMJC"/>
    <property type="match status" value="1"/>
</dbReference>
<keyword evidence="16" id="KW-1185">Reference proteome</keyword>
<dbReference type="Pfam" id="PF21322">
    <property type="entry name" value="KDM6_C-hel"/>
    <property type="match status" value="1"/>
</dbReference>
<dbReference type="InterPro" id="IPR046941">
    <property type="entry name" value="KDM6_GATAL_sf"/>
</dbReference>
<keyword evidence="7" id="KW-0223">Dioxygenase</keyword>
<dbReference type="GO" id="GO:0031490">
    <property type="term" value="F:chromatin DNA binding"/>
    <property type="evidence" value="ECO:0007669"/>
    <property type="project" value="TreeGrafter"/>
</dbReference>
<evidence type="ECO:0000256" key="10">
    <source>
        <dbReference type="ARBA" id="ARBA00023242"/>
    </source>
</evidence>
<evidence type="ECO:0000256" key="2">
    <source>
        <dbReference type="ARBA" id="ARBA00004123"/>
    </source>
</evidence>
<comment type="similarity">
    <text evidence="11">Belongs to the UTX family.</text>
</comment>
<keyword evidence="3" id="KW-0597">Phosphoprotein</keyword>
<evidence type="ECO:0000256" key="12">
    <source>
        <dbReference type="PROSITE-ProRule" id="PRU00339"/>
    </source>
</evidence>
<dbReference type="InterPro" id="IPR048562">
    <property type="entry name" value="KDM6A_B-like_C-hel"/>
</dbReference>
<dbReference type="InterPro" id="IPR051630">
    <property type="entry name" value="Corepressor-Demethylase"/>
</dbReference>
<dbReference type="AlphaFoldDB" id="A0AAV5WR31"/>
<dbReference type="GO" id="GO:0071558">
    <property type="term" value="F:histone H3K27me2/H3K27me3 demethylase activity"/>
    <property type="evidence" value="ECO:0007669"/>
    <property type="project" value="TreeGrafter"/>
</dbReference>
<evidence type="ECO:0000256" key="5">
    <source>
        <dbReference type="ARBA" id="ARBA00022833"/>
    </source>
</evidence>
<comment type="subcellular location">
    <subcellularLocation>
        <location evidence="2">Nucleus</location>
    </subcellularLocation>
</comment>
<feature type="domain" description="JmjC" evidence="14">
    <location>
        <begin position="829"/>
        <end position="992"/>
    </location>
</feature>
<keyword evidence="8" id="KW-0560">Oxidoreductase</keyword>
<dbReference type="SUPFAM" id="SSF51197">
    <property type="entry name" value="Clavaminate synthase-like"/>
    <property type="match status" value="1"/>
</dbReference>
<evidence type="ECO:0000256" key="4">
    <source>
        <dbReference type="ARBA" id="ARBA00022723"/>
    </source>
</evidence>
<dbReference type="EMBL" id="BTSY01000006">
    <property type="protein sequence ID" value="GMT32698.1"/>
    <property type="molecule type" value="Genomic_DNA"/>
</dbReference>
<feature type="repeat" description="TPR" evidence="12">
    <location>
        <begin position="138"/>
        <end position="171"/>
    </location>
</feature>
<keyword evidence="12" id="KW-0802">TPR repeat</keyword>
<sequence>MEPMEEDEGVNMAQDIREALPAPSFLPVHEVIPRLTLYERVRLDSLTSINFLEFQGNPSLNICMHPERHILFKGFRILEKRIERLLTQGNTEGEDRIDAFLVFLKLGHISLLAGDYARALSAYQQAHSMAEDHFWKDSGAYHGLGIVYLHFKAYGCAIEAFNRQLYSNPTSIIASEANARLGVCYKAVKLYPDALRHFNSALNDRIEPVFLSKPHLRLNIALTHDSAGDIEKAYAECTQLLKEDIPHPNGGPLLRAAIQRELGWLCYRAVDADRCGTAEERENKLTEAERHLHDSKALVPESGKTHYYLGRCYGEQNQHRAHEAFINYRSSIDKSEADSDTWCSIGVLYHQQKQPMDALQAFICAVDLDPEHSAAWTNLGQLYEAHAQFADALSCYKNAIKFNPACPEHLKSRIIILERELALSPILAQPPNRPQGLPRHAHLVVLPALKEAGSQPIPSELRQRQDEFLKLKQQKYRDGSLLWRMGELAGVRSDPNVHHESRPLDPSQLNMLRILKYSESNLDDTCKRVLANLEHRFKREGCLDGSDLPLCKYTVSQLPSEIQAEDALRNFESLFDIDYKGDPIVKPKEEDDEDDERPTPGDDTITSTELPNAFSLLAPLKIPIDVTAAELMSQCHKRVERRHEFREMFEERIAPPSPPTPPAMKPGENLNRPTPLITVESRKDAHSIELQKFCESSPIVLIRGLTTQLKMDLSLFSTKTLLEVCPDHEVEVRSQYKMPPDLNLDHLGRPTWACDSQRSFTTIQKYAHYQADSFKHSLKEESDKLRNQGAKYGAAAESAAKRRRLMEESAMPLKMIKFGTNVDLSDDVKFKAQLTELAKMPPFCRVIAGCNLLSHLGHTVLGMNTVQLYMKVPGTRTPGHTENNCLASININIGPGDCEWFGVPYEYWGVIDKKCREQGTDFLKGAWWPNHDELIQMGVPVYRFTQKAGDMVWVGSGCVHWVQSNGWCNNVAWNVGPMTHQQLTMAVHQYEWNKLQDYKSLVPMQHLFWQIAKNVRVTNQKVYSLVRGMLIRSLAYCKMVAEWAENKHETQKPIKNQPRQKREITHYCTLCEVEVFNILFVKEVNSAFTVWCVDCARRGTIQDYIILQQIPFSELSQIFDAFQLHMISKTTLVA</sequence>
<dbReference type="Gene3D" id="1.25.40.10">
    <property type="entry name" value="Tetratricopeptide repeat domain"/>
    <property type="match status" value="2"/>
</dbReference>
<dbReference type="SUPFAM" id="SSF48452">
    <property type="entry name" value="TPR-like"/>
    <property type="match status" value="2"/>
</dbReference>
<accession>A0AAV5WR31</accession>
<evidence type="ECO:0000256" key="7">
    <source>
        <dbReference type="ARBA" id="ARBA00022964"/>
    </source>
</evidence>
<dbReference type="PROSITE" id="PS50293">
    <property type="entry name" value="TPR_REGION"/>
    <property type="match status" value="1"/>
</dbReference>
<evidence type="ECO:0000313" key="15">
    <source>
        <dbReference type="EMBL" id="GMT32698.1"/>
    </source>
</evidence>
<evidence type="ECO:0000256" key="6">
    <source>
        <dbReference type="ARBA" id="ARBA00022853"/>
    </source>
</evidence>
<dbReference type="Gene3D" id="1.20.58.1370">
    <property type="match status" value="1"/>
</dbReference>
<protein>
    <recommendedName>
        <fullName evidence="14">JmjC domain-containing protein</fullName>
    </recommendedName>
</protein>
<evidence type="ECO:0000259" key="14">
    <source>
        <dbReference type="PROSITE" id="PS51184"/>
    </source>
</evidence>
<evidence type="ECO:0000313" key="16">
    <source>
        <dbReference type="Proteomes" id="UP001432322"/>
    </source>
</evidence>
<dbReference type="Pfam" id="PF13432">
    <property type="entry name" value="TPR_16"/>
    <property type="match status" value="1"/>
</dbReference>
<dbReference type="Gene3D" id="2.60.120.650">
    <property type="entry name" value="Cupin"/>
    <property type="match status" value="1"/>
</dbReference>
<dbReference type="GO" id="GO:0010468">
    <property type="term" value="P:regulation of gene expression"/>
    <property type="evidence" value="ECO:0007669"/>
    <property type="project" value="TreeGrafter"/>
</dbReference>